<dbReference type="PANTHER" id="PTHR12752">
    <property type="entry name" value="PHOSPHOINOSITOL 3-PHOSPHATE-BINDING PROTEIN"/>
    <property type="match status" value="1"/>
</dbReference>
<organism evidence="3 4">
    <name type="scientific">Apis cerana cerana</name>
    <name type="common">Oriental honeybee</name>
    <dbReference type="NCBI Taxonomy" id="94128"/>
    <lineage>
        <taxon>Eukaryota</taxon>
        <taxon>Metazoa</taxon>
        <taxon>Ecdysozoa</taxon>
        <taxon>Arthropoda</taxon>
        <taxon>Hexapoda</taxon>
        <taxon>Insecta</taxon>
        <taxon>Pterygota</taxon>
        <taxon>Neoptera</taxon>
        <taxon>Endopterygota</taxon>
        <taxon>Hymenoptera</taxon>
        <taxon>Apocrita</taxon>
        <taxon>Aculeata</taxon>
        <taxon>Apoidea</taxon>
        <taxon>Anthophila</taxon>
        <taxon>Apidae</taxon>
        <taxon>Apis</taxon>
    </lineage>
</organism>
<feature type="compositionally biased region" description="Pro residues" evidence="1">
    <location>
        <begin position="695"/>
        <end position="705"/>
    </location>
</feature>
<sequence>MELMKRTDIKSCIVWTNVSLNHSAKPTKAAMSVKCGQEIPEIHFRIEECFTTSNILFAASGSGSVIGRDPLPPRAVSTSQLAQRTQTQPPATVSTLPLPRSNATHRQPLPLHQSTPQSVRQSENDMTSSQLLRVASNGDIGTGSGIGGFEEKMFVDSIFDILSKKSQLYREMFRIVTIISLIKYSIRLISKLCRLNSNNDGKDVRLTSPGGHATQRLMSPAGALRVVSMNDHRVSSPSDSDIRVHSPIERKMVSPIGREVDRGGGTAIRQNQRVWEYNELLHKRINCSVMHSDRLSTKAENVETLELRFIAGDITVIVLKFHFTRGCGLSSYRLWLLGSLYNRNTANGTNSVSGSRHDLAHDNSRDHRLEFNQKVQEQRLLAEERRDWDRLSPDHGQLQEILEKALGGLRHKLQGSRSNLAEAERYRKQQLLLEKELSRVRVLLAHNSKVKPVFFQKLEETVAENARLEQDLVVLRQKLQASRRYAGNVTRDTSATTGPLEAELRRVQQLVGDLQRQRKELSIQVRQLTEKSHNLVQQIRPQPTSAPQVHQPKKRTQNSWLETDLDSGITLDHGLDSPSSPALSSSPRGKQNGGPYPHFNSPTQIKDSSPTSRQQANLQSYPQSPQNHISSLSPQLREQIHQHQLKQQLLKDQMQGKGGLIQANVAPLYINTDSRIQENSKQDGNLTNGAILPPEYIPPPPPPPSLNEEALLNDNYRQNEDNKFTGLIHNREKQEIKTVRIVKRESERRQRDRGDRTGNIGIPLTNGLQAPGGAKRLCDDDLGGSQKFEKAQLGKVVEESPMIHAQSTVQLTDLDDVQFQRSMSLPRGFGGQRLQQPEIHQVPVVPPPRSDSMHALRTMLARRNKVRFETQQEGSSDSTLSPYTESLASSTHLPISSPNYSTSPSYSPSSHQQNYTIKSSHHHQPSYYTPYRQYGENQASVQEPISPELLTSSNLEGQEKAYGSSLNVNTSSSPQLSPVFKSEAARQIIKEMTEKKVEGPRRRQIPREKRRHYTVSSSKPVLDLENTFSKMGMGRARDDLDMERALRPRINAPDVVRSTLSHKELKYNESTIDQLLGTPNKIVIPERYIPEQTPELTAEEQEQRLKKAEAIRKMLSETTVTAPDGSGMDHFTISLHPGTFCIDIIWLNESFILLSDDNINIEQSDSLKRKVVEEKRQREHILQLNQILAKQVMEKSKMVAVKALATLPLKTESSLEDEDLSPVTPLPLYQQRENYYS</sequence>
<feature type="compositionally biased region" description="Low complexity" evidence="1">
    <location>
        <begin position="577"/>
        <end position="587"/>
    </location>
</feature>
<feature type="region of interest" description="Disordered" evidence="1">
    <location>
        <begin position="534"/>
        <end position="640"/>
    </location>
</feature>
<dbReference type="AlphaFoldDB" id="A0A2A3EKI0"/>
<feature type="compositionally biased region" description="Polar residues" evidence="1">
    <location>
        <begin position="112"/>
        <end position="128"/>
    </location>
</feature>
<dbReference type="Pfam" id="PF25541">
    <property type="entry name" value="TBCA_PH"/>
    <property type="match status" value="1"/>
</dbReference>
<keyword evidence="4" id="KW-1185">Reference proteome</keyword>
<dbReference type="STRING" id="94128.A0A2A3EKI0"/>
<evidence type="ECO:0000313" key="3">
    <source>
        <dbReference type="EMBL" id="PBC32323.1"/>
    </source>
</evidence>
<feature type="compositionally biased region" description="Low complexity" evidence="1">
    <location>
        <begin position="894"/>
        <end position="910"/>
    </location>
</feature>
<dbReference type="Proteomes" id="UP000242457">
    <property type="component" value="Unassembled WGS sequence"/>
</dbReference>
<feature type="region of interest" description="Disordered" evidence="1">
    <location>
        <begin position="678"/>
        <end position="708"/>
    </location>
</feature>
<feature type="compositionally biased region" description="Polar residues" evidence="1">
    <location>
        <begin position="534"/>
        <end position="548"/>
    </location>
</feature>
<feature type="region of interest" description="Disordered" evidence="1">
    <location>
        <begin position="744"/>
        <end position="773"/>
    </location>
</feature>
<feature type="region of interest" description="Disordered" evidence="1">
    <location>
        <begin position="347"/>
        <end position="366"/>
    </location>
</feature>
<gene>
    <name evidence="3" type="ORF">APICC_09604</name>
</gene>
<evidence type="ECO:0000259" key="2">
    <source>
        <dbReference type="Pfam" id="PF25541"/>
    </source>
</evidence>
<feature type="compositionally biased region" description="Basic and acidic residues" evidence="1">
    <location>
        <begin position="744"/>
        <end position="756"/>
    </location>
</feature>
<name>A0A2A3EKI0_APICC</name>
<feature type="compositionally biased region" description="Basic and acidic residues" evidence="1">
    <location>
        <begin position="355"/>
        <end position="366"/>
    </location>
</feature>
<reference evidence="3 4" key="1">
    <citation type="submission" date="2014-07" db="EMBL/GenBank/DDBJ databases">
        <title>Genomic and transcriptomic analysis on Apis cerana provide comprehensive insights into honey bee biology.</title>
        <authorList>
            <person name="Diao Q."/>
            <person name="Sun L."/>
            <person name="Zheng H."/>
            <person name="Zheng H."/>
            <person name="Xu S."/>
            <person name="Wang S."/>
            <person name="Zeng Z."/>
            <person name="Hu F."/>
            <person name="Su S."/>
            <person name="Wu J."/>
        </authorList>
    </citation>
    <scope>NUCLEOTIDE SEQUENCE [LARGE SCALE GENOMIC DNA]</scope>
    <source>
        <tissue evidence="3">Pupae without intestine</tissue>
    </source>
</reference>
<feature type="compositionally biased region" description="Basic and acidic residues" evidence="1">
    <location>
        <begin position="995"/>
        <end position="1007"/>
    </location>
</feature>
<feature type="compositionally biased region" description="Polar residues" evidence="1">
    <location>
        <begin position="76"/>
        <end position="105"/>
    </location>
</feature>
<dbReference type="PANTHER" id="PTHR12752:SF9">
    <property type="entry name" value="KRAMER, ISOFORM I"/>
    <property type="match status" value="1"/>
</dbReference>
<proteinExistence type="predicted"/>
<evidence type="ECO:0000313" key="4">
    <source>
        <dbReference type="Proteomes" id="UP000242457"/>
    </source>
</evidence>
<dbReference type="OrthoDB" id="43122at2759"/>
<dbReference type="EMBL" id="KZ288219">
    <property type="protein sequence ID" value="PBC32323.1"/>
    <property type="molecule type" value="Genomic_DNA"/>
</dbReference>
<feature type="region of interest" description="Disordered" evidence="1">
    <location>
        <begin position="67"/>
        <end position="128"/>
    </location>
</feature>
<protein>
    <recommendedName>
        <fullName evidence="2">Pleckstrin homology domain-containing protein</fullName>
    </recommendedName>
</protein>
<feature type="domain" description="Pleckstrin homology" evidence="2">
    <location>
        <begin position="378"/>
        <end position="514"/>
    </location>
</feature>
<feature type="region of interest" description="Disordered" evidence="1">
    <location>
        <begin position="867"/>
        <end position="930"/>
    </location>
</feature>
<dbReference type="InterPro" id="IPR057971">
    <property type="entry name" value="PKHA4-7_TBCA"/>
</dbReference>
<feature type="compositionally biased region" description="Polar residues" evidence="1">
    <location>
        <begin position="600"/>
        <end position="636"/>
    </location>
</feature>
<accession>A0A2A3EKI0</accession>
<feature type="compositionally biased region" description="Polar residues" evidence="1">
    <location>
        <begin position="869"/>
        <end position="893"/>
    </location>
</feature>
<feature type="region of interest" description="Disordered" evidence="1">
    <location>
        <begin position="995"/>
        <end position="1017"/>
    </location>
</feature>
<evidence type="ECO:0000256" key="1">
    <source>
        <dbReference type="SAM" id="MobiDB-lite"/>
    </source>
</evidence>